<protein>
    <submittedName>
        <fullName evidence="1">Uncharacterized protein</fullName>
    </submittedName>
</protein>
<organism evidence="1 2">
    <name type="scientific">Tetranychus urticae</name>
    <name type="common">Two-spotted spider mite</name>
    <dbReference type="NCBI Taxonomy" id="32264"/>
    <lineage>
        <taxon>Eukaryota</taxon>
        <taxon>Metazoa</taxon>
        <taxon>Ecdysozoa</taxon>
        <taxon>Arthropoda</taxon>
        <taxon>Chelicerata</taxon>
        <taxon>Arachnida</taxon>
        <taxon>Acari</taxon>
        <taxon>Acariformes</taxon>
        <taxon>Trombidiformes</taxon>
        <taxon>Prostigmata</taxon>
        <taxon>Eleutherengona</taxon>
        <taxon>Raphignathae</taxon>
        <taxon>Tetranychoidea</taxon>
        <taxon>Tetranychidae</taxon>
        <taxon>Tetranychus</taxon>
    </lineage>
</organism>
<reference evidence="2" key="1">
    <citation type="submission" date="2011-08" db="EMBL/GenBank/DDBJ databases">
        <authorList>
            <person name="Rombauts S."/>
        </authorList>
    </citation>
    <scope>NUCLEOTIDE SEQUENCE</scope>
    <source>
        <strain evidence="2">London</strain>
    </source>
</reference>
<dbReference type="AlphaFoldDB" id="T1K250"/>
<evidence type="ECO:0000313" key="1">
    <source>
        <dbReference type="EnsemblMetazoa" id="tetur04g03750.1"/>
    </source>
</evidence>
<keyword evidence="2" id="KW-1185">Reference proteome</keyword>
<dbReference type="EnsemblMetazoa" id="tetur04g03750.1">
    <property type="protein sequence ID" value="tetur04g03750.1"/>
    <property type="gene ID" value="tetur04g03750"/>
</dbReference>
<dbReference type="EMBL" id="CAEY01001359">
    <property type="status" value="NOT_ANNOTATED_CDS"/>
    <property type="molecule type" value="Genomic_DNA"/>
</dbReference>
<evidence type="ECO:0000313" key="2">
    <source>
        <dbReference type="Proteomes" id="UP000015104"/>
    </source>
</evidence>
<accession>T1K250</accession>
<proteinExistence type="predicted"/>
<reference evidence="1" key="2">
    <citation type="submission" date="2015-06" db="UniProtKB">
        <authorList>
            <consortium name="EnsemblMetazoa"/>
        </authorList>
    </citation>
    <scope>IDENTIFICATION</scope>
</reference>
<dbReference type="HOGENOM" id="CLU_2981624_0_0_1"/>
<name>T1K250_TETUR</name>
<sequence>MTSVIQHHHNPYITFIIHQPNRNHQSHHHHEPEKLYWPKLTNKFHCTHYLENETSQDK</sequence>
<dbReference type="Proteomes" id="UP000015104">
    <property type="component" value="Unassembled WGS sequence"/>
</dbReference>